<proteinExistence type="predicted"/>
<evidence type="ECO:0000313" key="2">
    <source>
        <dbReference type="EMBL" id="MCP9275491.1"/>
    </source>
</evidence>
<dbReference type="InterPro" id="IPR007791">
    <property type="entry name" value="DjlA_N"/>
</dbReference>
<dbReference type="CDD" id="cd07176">
    <property type="entry name" value="terB"/>
    <property type="match status" value="1"/>
</dbReference>
<sequence>MAAARWRSMAFWDQLKTKAQELNTQLATKTGQFKNKEFANGSMAMCALIAAADGSIDPAERQKTAGLIATNQSLSHFPPHELQEKFEWYCSKLSSDFEFGKVEATATIGKLRSKPDQARAVIQIGIIIGGADGNFDEHEMAAVRSACHAVGIDPAEFEL</sequence>
<evidence type="ECO:0000313" key="3">
    <source>
        <dbReference type="Proteomes" id="UP001651690"/>
    </source>
</evidence>
<name>A0ABT1M8I5_9MYCO</name>
<reference evidence="2 3" key="1">
    <citation type="submission" date="2022-06" db="EMBL/GenBank/DDBJ databases">
        <title>Mycolicibacterium sp. CAU 1645 isolated from seawater.</title>
        <authorList>
            <person name="Kim W."/>
        </authorList>
    </citation>
    <scope>NUCLEOTIDE SEQUENCE [LARGE SCALE GENOMIC DNA]</scope>
    <source>
        <strain evidence="2 3">CAU 1645</strain>
    </source>
</reference>
<accession>A0ABT1M8I5</accession>
<dbReference type="Proteomes" id="UP001651690">
    <property type="component" value="Unassembled WGS sequence"/>
</dbReference>
<keyword evidence="3" id="KW-1185">Reference proteome</keyword>
<dbReference type="SUPFAM" id="SSF158682">
    <property type="entry name" value="TerB-like"/>
    <property type="match status" value="1"/>
</dbReference>
<protein>
    <submittedName>
        <fullName evidence="2">TerB family tellurite resistance protein</fullName>
    </submittedName>
</protein>
<gene>
    <name evidence="2" type="ORF">NM203_25195</name>
</gene>
<evidence type="ECO:0000259" key="1">
    <source>
        <dbReference type="Pfam" id="PF05099"/>
    </source>
</evidence>
<feature type="domain" description="Co-chaperone DjlA N-terminal" evidence="1">
    <location>
        <begin position="42"/>
        <end position="158"/>
    </location>
</feature>
<comment type="caution">
    <text evidence="2">The sequence shown here is derived from an EMBL/GenBank/DDBJ whole genome shotgun (WGS) entry which is preliminary data.</text>
</comment>
<dbReference type="Gene3D" id="1.10.3680.10">
    <property type="entry name" value="TerB-like"/>
    <property type="match status" value="1"/>
</dbReference>
<dbReference type="EMBL" id="JANDBD010000011">
    <property type="protein sequence ID" value="MCP9275491.1"/>
    <property type="molecule type" value="Genomic_DNA"/>
</dbReference>
<dbReference type="Pfam" id="PF05099">
    <property type="entry name" value="TerB"/>
    <property type="match status" value="1"/>
</dbReference>
<organism evidence="2 3">
    <name type="scientific">Mycolicibacterium arenosum</name>
    <dbReference type="NCBI Taxonomy" id="2952157"/>
    <lineage>
        <taxon>Bacteria</taxon>
        <taxon>Bacillati</taxon>
        <taxon>Actinomycetota</taxon>
        <taxon>Actinomycetes</taxon>
        <taxon>Mycobacteriales</taxon>
        <taxon>Mycobacteriaceae</taxon>
        <taxon>Mycolicibacterium</taxon>
    </lineage>
</organism>
<dbReference type="InterPro" id="IPR029024">
    <property type="entry name" value="TerB-like"/>
</dbReference>